<dbReference type="InterPro" id="IPR016024">
    <property type="entry name" value="ARM-type_fold"/>
</dbReference>
<dbReference type="Proteomes" id="UP001642540">
    <property type="component" value="Unassembled WGS sequence"/>
</dbReference>
<dbReference type="SUPFAM" id="SSF48371">
    <property type="entry name" value="ARM repeat"/>
    <property type="match status" value="1"/>
</dbReference>
<dbReference type="InterPro" id="IPR044840">
    <property type="entry name" value="Nup188"/>
</dbReference>
<proteinExistence type="predicted"/>
<name>A0ABP1S8I4_9HEXA</name>
<evidence type="ECO:0000313" key="3">
    <source>
        <dbReference type="Proteomes" id="UP001642540"/>
    </source>
</evidence>
<protein>
    <submittedName>
        <fullName evidence="2">Uncharacterized protein</fullName>
    </submittedName>
</protein>
<feature type="compositionally biased region" description="Basic and acidic residues" evidence="1">
    <location>
        <begin position="114"/>
        <end position="125"/>
    </location>
</feature>
<gene>
    <name evidence="2" type="ORF">ODALV1_LOCUS30531</name>
</gene>
<evidence type="ECO:0000256" key="1">
    <source>
        <dbReference type="SAM" id="MobiDB-lite"/>
    </source>
</evidence>
<reference evidence="2 3" key="1">
    <citation type="submission" date="2024-08" db="EMBL/GenBank/DDBJ databases">
        <authorList>
            <person name="Cucini C."/>
            <person name="Frati F."/>
        </authorList>
    </citation>
    <scope>NUCLEOTIDE SEQUENCE [LARGE SCALE GENOMIC DNA]</scope>
</reference>
<dbReference type="PANTHER" id="PTHR31431">
    <property type="entry name" value="NUCLEOPORIN NUP188 HOMOLOG"/>
    <property type="match status" value="1"/>
</dbReference>
<evidence type="ECO:0000313" key="2">
    <source>
        <dbReference type="EMBL" id="CAL8145561.1"/>
    </source>
</evidence>
<accession>A0ABP1S8I4</accession>
<comment type="caution">
    <text evidence="2">The sequence shown here is derived from an EMBL/GenBank/DDBJ whole genome shotgun (WGS) entry which is preliminary data.</text>
</comment>
<sequence length="1629" mass="184605">MYDNSNFQSSVSVATASKRMSNQHLWNLLQGRVVVVADDVVLEELRENVIRLTNALTYYKPYQQEADDGDNDNDKGKQKPIYFPAMPKFIRDDITESRNLDEPSSSSSLTTGSSKREKFDADRNRSGGSKSQLGGMSSFEQLRIAVAQRLDLDINIAEELLITYMMFEYKGCSTTYDTIVDTHRSFLQFLKELSDFYVRERTCLLLCIQSILARVGDEDDPFYNIIESFRSLISTSNWCQGLLDSIPFAKTELELIEILHCLLLLTYKLPEDSIPKFFTYFRLCGFSALRKSEEMKMAEGAVMYSVLLVAGLTDCCSSVIPTPLFSKEMKEFLRKHLDTLLLNPFNIAPVLACYDLLCKDDPELTQKMRRIPCNPSLTFSAMIKLVEKYGRKSLSDRHSISLILSSSVFEGFEVLLANYDSNHFGTKAQAFRILSKILEHSSLAENFMCGSPPALTVLYTEATKLFPIDVASTLLIWKSLCMSVRNKEDCSMLMSGVAKLNCIAEFLDEDNLEVSTMRRIGIVEMLNEKTRTVFGIELERGARGTLNNIDEGDGVGIPYISWELPSSSSSNLNAFSAIRAIIEPMAEELVEMGKVGHSFLENGVDSNFNFDYMPQVIFPVAEFIIHFMQNTDTAIDEVNYLVHPVCIILERMVKLVSDPGERGKLIKYLLGIVEAVNEFSEEKIILFNYLYENLQGRGGDTVMNIIENMILRRESVSSSGCEVTLAFLNLIASFSENEKVWKENQQYHSKFLTSITFISQNILPTLTTWMLGGNEGIRLQIYSKCLQLFTSIFSLEGNSFTRLKRDSLKFLITPNSFLLKLLGTDESLLQTSIINPTLETQLVGKVVCSALKLLHKIIIFEERVLLRLDQLLEGNLVRFLGLFTRHRLNPVVPTVSIMILKEIAEHSNISLLAGFGKDQNAFRDVMLQRLEFIAEDINLKISVLDFLAVASQTQMSIMVSYFKDGVLESNVLELIQQDNEELSLACLNFFRSLFRQNFILTSKAHTGFWIKIMGPVNNHSYSSLTRKTGERFPEIVTATLHILTFELYNNNCNDSQFGTELEQFLKNEKVKLVVEAVLAESNELATKCLVALKQFFLLVLGRAQLFSKLVSLEVLMDVRKRILESFFEECDDGEDETWDHHDKEEYRRRCKTLVELVTILTTGELSSSPQFMGELLLKLLKVFKFLSFGVKLSIFCLLNKCYFLCNQKLVGDGIIENTLRLVRSIWKNSSVNLLDLMGTEENHPILVGAATLLKTIVEKQPYEVWAQAYKQELVALSFLSICCVGIKMEMGPNVVSASLATLIALAEDSQGYILLPSSGMSNSLWLHLHKFTVEGGSVKEWVEVFMLCLNFNSKLLRSLKRDYLDEALAFWGLFSSYLNSKLVMMMSLTEICLKELGTEEVEEDVKAVLRTNTFVLNGILNMMPYLEDWQRSQRAEVFKMIKMVFQVLQEACSLLRQPLLLQSSNSVGFSKGFCRARSPSPSKAEARTTAASTKLVEMQGRLWEICDLCIHILVKLKGKQDEFIEKGVFIPTMLQVGQLCIKTLATAKDSLGISGMNRISSVMEKAMLTVHNFTVPVLEDATRDFKLQIAFRREWSTEVVSLIDGIRRLGIPKNEFLVDICSRMESKFK</sequence>
<keyword evidence="3" id="KW-1185">Reference proteome</keyword>
<organism evidence="2 3">
    <name type="scientific">Orchesella dallaii</name>
    <dbReference type="NCBI Taxonomy" id="48710"/>
    <lineage>
        <taxon>Eukaryota</taxon>
        <taxon>Metazoa</taxon>
        <taxon>Ecdysozoa</taxon>
        <taxon>Arthropoda</taxon>
        <taxon>Hexapoda</taxon>
        <taxon>Collembola</taxon>
        <taxon>Entomobryomorpha</taxon>
        <taxon>Entomobryoidea</taxon>
        <taxon>Orchesellidae</taxon>
        <taxon>Orchesellinae</taxon>
        <taxon>Orchesella</taxon>
    </lineage>
</organism>
<feature type="region of interest" description="Disordered" evidence="1">
    <location>
        <begin position="96"/>
        <end position="134"/>
    </location>
</feature>
<feature type="compositionally biased region" description="Low complexity" evidence="1">
    <location>
        <begin position="104"/>
        <end position="113"/>
    </location>
</feature>
<dbReference type="EMBL" id="CAXLJM020000164">
    <property type="protein sequence ID" value="CAL8145561.1"/>
    <property type="molecule type" value="Genomic_DNA"/>
</dbReference>
<dbReference type="PANTHER" id="PTHR31431:SF1">
    <property type="entry name" value="NUCLEOPORIN NUP188"/>
    <property type="match status" value="1"/>
</dbReference>